<accession>A0A1I0FK44</accession>
<organism evidence="1 2">
    <name type="scientific">Thorsellia anophelis DSM 18579</name>
    <dbReference type="NCBI Taxonomy" id="1123402"/>
    <lineage>
        <taxon>Bacteria</taxon>
        <taxon>Pseudomonadati</taxon>
        <taxon>Pseudomonadota</taxon>
        <taxon>Gammaproteobacteria</taxon>
        <taxon>Enterobacterales</taxon>
        <taxon>Thorselliaceae</taxon>
        <taxon>Thorsellia</taxon>
    </lineage>
</organism>
<dbReference type="Proteomes" id="UP000242642">
    <property type="component" value="Unassembled WGS sequence"/>
</dbReference>
<dbReference type="EMBL" id="FOHV01000042">
    <property type="protein sequence ID" value="SET57921.1"/>
    <property type="molecule type" value="Genomic_DNA"/>
</dbReference>
<proteinExistence type="predicted"/>
<sequence length="464" mass="51828">MMFKDKQIFKYKKRFQIAQMALFCSALSFGITANAVAPDNVQIEDDANYFDSDQSRNLKNGAFELSRESSTMVSAATESLEGTTPGIRTIATVNNDLGEVRVCSTVTVNYQIIDPDGDWDATKTLEVMAPNEVGEKESYMHFKTSDTIRWGFKLNSTYPANPNKIEWITGTDLEAKFVSASKINLNVPKTIFVDGQEVSTVGMSLVYSIQPWTMIGSFPYISNVFEVEVDDLVKGKILSPGALASDLPDDIESNEILQGVTLGNLQYPGLPDPEPAPNKNFIKVAVIAEADPADCAIPKNEVQVVIYDVANENSNLIDVMPVASNSVIDNLQQNPQLYTVREYRAKVFIKNNEDGSTRKLTKEEYFNEDDNKAFRWNVQYPMDETCLSTEWSRAWNTESSCINKIEFKGDSTVNKFLGAKFTENGELDYAWFKTQDKNTNANVNTALQDSEQGAFLSVSFSYEE</sequence>
<dbReference type="RefSeq" id="WP_093322363.1">
    <property type="nucleotide sequence ID" value="NZ_FOHV01000042.1"/>
</dbReference>
<reference evidence="2" key="1">
    <citation type="submission" date="2016-10" db="EMBL/GenBank/DDBJ databases">
        <authorList>
            <person name="Varghese N."/>
            <person name="Submissions S."/>
        </authorList>
    </citation>
    <scope>NUCLEOTIDE SEQUENCE [LARGE SCALE GENOMIC DNA]</scope>
    <source>
        <strain evidence="2">DSM 18579</strain>
    </source>
</reference>
<evidence type="ECO:0000313" key="1">
    <source>
        <dbReference type="EMBL" id="SET57921.1"/>
    </source>
</evidence>
<dbReference type="STRING" id="1123402.SAMN02583745_02778"/>
<evidence type="ECO:0000313" key="2">
    <source>
        <dbReference type="Proteomes" id="UP000242642"/>
    </source>
</evidence>
<protein>
    <submittedName>
        <fullName evidence="1">Uncharacterized protein</fullName>
    </submittedName>
</protein>
<dbReference type="AlphaFoldDB" id="A0A1I0FK44"/>
<keyword evidence="2" id="KW-1185">Reference proteome</keyword>
<dbReference type="OrthoDB" id="9803456at2"/>
<name>A0A1I0FK44_9GAMM</name>
<gene>
    <name evidence="1" type="ORF">SAMN02583745_02778</name>
</gene>